<sequence>MYCRGSYGSRNISMKSLWSKEWGPQFFTNTMSRNRFVEIMRYLRFDIRAQRSQRLQTNKFALISDTWDAFIDNCKACYKPGAELTVDEQLFPSKTRCPFIQYIPSKPDKFGIKFWILADPKSKYMCNAAPYLGKMEDKDTSLTAGEHVVLSLADPYLKQGRNITTDNYFTSLNLAKILKSKQTSLVGTMNRARREVPQEVKVARGELHSTVFLKSEHATMTIYQGKVEKNVIVLSSMHPAITVDDSAKKLPESIKYYNSTKYGVDTVDQMARLYSVRCGTRRWPLHVFSNVLDFAAINAWVIYKECTTKKISRHSFIRQLANELSAANRSRRAISQPLATVANLPELPQSASRRKCQVLGLCTGNKTSSFCAGCKKLVCGSCAGKTIVLCCTCNEEYDVSNE</sequence>
<evidence type="ECO:0000259" key="1">
    <source>
        <dbReference type="Pfam" id="PF13843"/>
    </source>
</evidence>
<dbReference type="InterPro" id="IPR029526">
    <property type="entry name" value="PGBD"/>
</dbReference>
<dbReference type="PANTHER" id="PTHR46599:SF6">
    <property type="entry name" value="DUAL SPECIFICITY PHOSPHATASE 26"/>
    <property type="match status" value="1"/>
</dbReference>
<dbReference type="PANTHER" id="PTHR46599">
    <property type="entry name" value="PIGGYBAC TRANSPOSABLE ELEMENT-DERIVED PROTEIN 4"/>
    <property type="match status" value="1"/>
</dbReference>
<dbReference type="Proteomes" id="UP000504606">
    <property type="component" value="Unplaced"/>
</dbReference>
<dbReference type="AlphaFoldDB" id="A0A6J1S9X5"/>
<dbReference type="OrthoDB" id="8193788at2759"/>
<organism evidence="2 3">
    <name type="scientific">Frankliniella occidentalis</name>
    <name type="common">Western flower thrips</name>
    <name type="synonym">Euthrips occidentalis</name>
    <dbReference type="NCBI Taxonomy" id="133901"/>
    <lineage>
        <taxon>Eukaryota</taxon>
        <taxon>Metazoa</taxon>
        <taxon>Ecdysozoa</taxon>
        <taxon>Arthropoda</taxon>
        <taxon>Hexapoda</taxon>
        <taxon>Insecta</taxon>
        <taxon>Pterygota</taxon>
        <taxon>Neoptera</taxon>
        <taxon>Paraneoptera</taxon>
        <taxon>Thysanoptera</taxon>
        <taxon>Terebrantia</taxon>
        <taxon>Thripoidea</taxon>
        <taxon>Thripidae</taxon>
        <taxon>Frankliniella</taxon>
    </lineage>
</organism>
<reference evidence="3" key="1">
    <citation type="submission" date="2025-08" db="UniProtKB">
        <authorList>
            <consortium name="RefSeq"/>
        </authorList>
    </citation>
    <scope>IDENTIFICATION</scope>
    <source>
        <tissue evidence="3">Whole organism</tissue>
    </source>
</reference>
<protein>
    <submittedName>
        <fullName evidence="3">PiggyBac transposable element-derived protein 4-like</fullName>
    </submittedName>
</protein>
<keyword evidence="2" id="KW-1185">Reference proteome</keyword>
<dbReference type="GeneID" id="113205866"/>
<proteinExistence type="predicted"/>
<evidence type="ECO:0000313" key="2">
    <source>
        <dbReference type="Proteomes" id="UP000504606"/>
    </source>
</evidence>
<dbReference type="KEGG" id="foc:113205866"/>
<gene>
    <name evidence="3" type="primary">LOC113205866</name>
</gene>
<dbReference type="Pfam" id="PF13843">
    <property type="entry name" value="DDE_Tnp_1_7"/>
    <property type="match status" value="1"/>
</dbReference>
<feature type="domain" description="PiggyBac transposable element-derived protein" evidence="1">
    <location>
        <begin position="13"/>
        <end position="300"/>
    </location>
</feature>
<accession>A0A6J1S9X5</accession>
<evidence type="ECO:0000313" key="3">
    <source>
        <dbReference type="RefSeq" id="XP_026277428.2"/>
    </source>
</evidence>
<name>A0A6J1S9X5_FRAOC</name>
<dbReference type="RefSeq" id="XP_026277428.2">
    <property type="nucleotide sequence ID" value="XM_026421643.2"/>
</dbReference>